<dbReference type="EMBL" id="BK032499">
    <property type="protein sequence ID" value="DAF43139.1"/>
    <property type="molecule type" value="Genomic_DNA"/>
</dbReference>
<evidence type="ECO:0000313" key="3">
    <source>
        <dbReference type="EMBL" id="DAF43139.1"/>
    </source>
</evidence>
<reference evidence="3" key="1">
    <citation type="journal article" date="2021" name="Proc. Natl. Acad. Sci. U.S.A.">
        <title>A Catalog of Tens of Thousands of Viruses from Human Metagenomes Reveals Hidden Associations with Chronic Diseases.</title>
        <authorList>
            <person name="Tisza M.J."/>
            <person name="Buck C.B."/>
        </authorList>
    </citation>
    <scope>NUCLEOTIDE SEQUENCE</scope>
    <source>
        <strain evidence="3">CtLeh52</strain>
    </source>
</reference>
<feature type="compositionally biased region" description="Low complexity" evidence="2">
    <location>
        <begin position="134"/>
        <end position="144"/>
    </location>
</feature>
<feature type="compositionally biased region" description="Gly residues" evidence="2">
    <location>
        <begin position="145"/>
        <end position="156"/>
    </location>
</feature>
<evidence type="ECO:0000256" key="1">
    <source>
        <dbReference type="SAM" id="Coils"/>
    </source>
</evidence>
<accession>A0A8S5RXA6</accession>
<feature type="compositionally biased region" description="Basic and acidic residues" evidence="2">
    <location>
        <begin position="157"/>
        <end position="166"/>
    </location>
</feature>
<feature type="coiled-coil region" evidence="1">
    <location>
        <begin position="39"/>
        <end position="91"/>
    </location>
</feature>
<organism evidence="3">
    <name type="scientific">Siphoviridae sp. ctLeh52</name>
    <dbReference type="NCBI Taxonomy" id="2827849"/>
    <lineage>
        <taxon>Viruses</taxon>
        <taxon>Duplodnaviria</taxon>
        <taxon>Heunggongvirae</taxon>
        <taxon>Uroviricota</taxon>
        <taxon>Caudoviricetes</taxon>
    </lineage>
</organism>
<evidence type="ECO:0000256" key="2">
    <source>
        <dbReference type="SAM" id="MobiDB-lite"/>
    </source>
</evidence>
<keyword evidence="1" id="KW-0175">Coiled coil</keyword>
<name>A0A8S5RXA6_9CAUD</name>
<proteinExistence type="predicted"/>
<feature type="region of interest" description="Disordered" evidence="2">
    <location>
        <begin position="134"/>
        <end position="176"/>
    </location>
</feature>
<protein>
    <submittedName>
        <fullName evidence="3">Uncharacterized protein</fullName>
    </submittedName>
</protein>
<sequence>MTREDVLKLFPEATDEQITNLLNQNNSEVAREKTKAGQYKAKADSADELQKKLDELEAGNLSEIEKANKALETANARIAELEKTQAIAAQRSNAASKFNISAEQASQVIKDDGSFDYEVLGKIISDKETAAAQAKEQEIANGTTNPGGGSAGGGDGTESKGAEMAKKYNQRYVIEQ</sequence>